<evidence type="ECO:0000313" key="2">
    <source>
        <dbReference type="Proteomes" id="UP001165430"/>
    </source>
</evidence>
<reference evidence="1" key="1">
    <citation type="submission" date="2022-03" db="EMBL/GenBank/DDBJ databases">
        <title>De novo assembled genomes of Belliella spp. (Cyclobacteriaceae) strains.</title>
        <authorList>
            <person name="Szabo A."/>
            <person name="Korponai K."/>
            <person name="Felfoldi T."/>
        </authorList>
    </citation>
    <scope>NUCLEOTIDE SEQUENCE</scope>
    <source>
        <strain evidence="1">DSM 111903</strain>
    </source>
</reference>
<comment type="caution">
    <text evidence="1">The sequence shown here is derived from an EMBL/GenBank/DDBJ whole genome shotgun (WGS) entry which is preliminary data.</text>
</comment>
<dbReference type="Pfam" id="PF11066">
    <property type="entry name" value="DUF2867"/>
    <property type="match status" value="1"/>
</dbReference>
<evidence type="ECO:0000313" key="1">
    <source>
        <dbReference type="EMBL" id="MCH7415787.1"/>
    </source>
</evidence>
<organism evidence="1 2">
    <name type="scientific">Belliella alkalica</name>
    <dbReference type="NCBI Taxonomy" id="1730871"/>
    <lineage>
        <taxon>Bacteria</taxon>
        <taxon>Pseudomonadati</taxon>
        <taxon>Bacteroidota</taxon>
        <taxon>Cytophagia</taxon>
        <taxon>Cytophagales</taxon>
        <taxon>Cyclobacteriaceae</taxon>
        <taxon>Belliella</taxon>
    </lineage>
</organism>
<keyword evidence="2" id="KW-1185">Reference proteome</keyword>
<name>A0ABS9VH75_9BACT</name>
<accession>A0ABS9VH75</accession>
<protein>
    <submittedName>
        <fullName evidence="1">DUF2867 domain-containing protein</fullName>
    </submittedName>
</protein>
<dbReference type="RefSeq" id="WP_241414654.1">
    <property type="nucleotide sequence ID" value="NZ_JAKZGO010000030.1"/>
</dbReference>
<dbReference type="EMBL" id="JAKZGO010000030">
    <property type="protein sequence ID" value="MCH7415787.1"/>
    <property type="molecule type" value="Genomic_DNA"/>
</dbReference>
<sequence>MLKANKGSFAEIWKSSIAGSESQVWEKIQNIGGENGWYFGTLLWKIRGWIDLVFGGIGFRKGRPERALKIGDQVDFWRVVNVDNSRKHLKMKAEMKLPGNVWITFDIKGDQFLQKIDFQPHGIFGRLYWILIKPLHHYMFSGMYKALKKI</sequence>
<proteinExistence type="predicted"/>
<dbReference type="InterPro" id="IPR021295">
    <property type="entry name" value="DUF2867"/>
</dbReference>
<gene>
    <name evidence="1" type="ORF">MM213_19960</name>
</gene>
<dbReference type="Proteomes" id="UP001165430">
    <property type="component" value="Unassembled WGS sequence"/>
</dbReference>